<sequence length="70" mass="8338">MHRADFAIEPRNDHRLAQQRDTEWFVLQLARIGDGVPVFAHRGEKLRHFALFDVNFDIRKIRHIDCSLIK</sequence>
<reference evidence="1 2" key="1">
    <citation type="journal article" date="2024" name="Chem. Sci.">
        <title>Discovery of megapolipeptins by genome mining of a Burkholderiales bacteria collection.</title>
        <authorList>
            <person name="Paulo B.S."/>
            <person name="Recchia M.J.J."/>
            <person name="Lee S."/>
            <person name="Fergusson C.H."/>
            <person name="Romanowski S.B."/>
            <person name="Hernandez A."/>
            <person name="Krull N."/>
            <person name="Liu D.Y."/>
            <person name="Cavanagh H."/>
            <person name="Bos A."/>
            <person name="Gray C.A."/>
            <person name="Murphy B.T."/>
            <person name="Linington R.G."/>
            <person name="Eustaquio A.S."/>
        </authorList>
    </citation>
    <scope>NUCLEOTIDE SEQUENCE [LARGE SCALE GENOMIC DNA]</scope>
    <source>
        <strain evidence="1 2">RL17-351-BIE-A</strain>
    </source>
</reference>
<accession>A0ABW9B8R1</accession>
<proteinExistence type="predicted"/>
<evidence type="ECO:0000313" key="1">
    <source>
        <dbReference type="EMBL" id="MFM0237059.1"/>
    </source>
</evidence>
<keyword evidence="2" id="KW-1185">Reference proteome</keyword>
<protein>
    <submittedName>
        <fullName evidence="1">Uncharacterized protein</fullName>
    </submittedName>
</protein>
<gene>
    <name evidence="1" type="ORF">PQR03_02825</name>
</gene>
<dbReference type="Proteomes" id="UP001629274">
    <property type="component" value="Unassembled WGS sequence"/>
</dbReference>
<evidence type="ECO:0000313" key="2">
    <source>
        <dbReference type="Proteomes" id="UP001629274"/>
    </source>
</evidence>
<comment type="caution">
    <text evidence="1">The sequence shown here is derived from an EMBL/GenBank/DDBJ whole genome shotgun (WGS) entry which is preliminary data.</text>
</comment>
<dbReference type="EMBL" id="JAQQDR010000001">
    <property type="protein sequence ID" value="MFM0237059.1"/>
    <property type="molecule type" value="Genomic_DNA"/>
</dbReference>
<organism evidence="1 2">
    <name type="scientific">Paraburkholderia phytofirmans</name>
    <dbReference type="NCBI Taxonomy" id="261302"/>
    <lineage>
        <taxon>Bacteria</taxon>
        <taxon>Pseudomonadati</taxon>
        <taxon>Pseudomonadota</taxon>
        <taxon>Betaproteobacteria</taxon>
        <taxon>Burkholderiales</taxon>
        <taxon>Burkholderiaceae</taxon>
        <taxon>Paraburkholderia</taxon>
    </lineage>
</organism>
<name>A0ABW9B8R1_9BURK</name>
<dbReference type="RefSeq" id="WP_238535807.1">
    <property type="nucleotide sequence ID" value="NZ_JAQQCK010000005.1"/>
</dbReference>